<accession>A0ABR5VCU1</accession>
<gene>
    <name evidence="1" type="ORF">WM41_0253</name>
</gene>
<protein>
    <submittedName>
        <fullName evidence="1">Uncharacterized protein</fullName>
    </submittedName>
</protein>
<name>A0ABR5VCU1_9CORY</name>
<comment type="caution">
    <text evidence="1">The sequence shown here is derived from an EMBL/GenBank/DDBJ whole genome shotgun (WGS) entry which is preliminary data.</text>
</comment>
<sequence>MRSADSVSVFDKWTSVGGAVADILHRHYALLKIYSIWGI</sequence>
<organism evidence="1 2">
    <name type="scientific">Corynebacterium simulans</name>
    <dbReference type="NCBI Taxonomy" id="146827"/>
    <lineage>
        <taxon>Bacteria</taxon>
        <taxon>Bacillati</taxon>
        <taxon>Actinomycetota</taxon>
        <taxon>Actinomycetes</taxon>
        <taxon>Mycobacteriales</taxon>
        <taxon>Corynebacteriaceae</taxon>
        <taxon>Corynebacterium</taxon>
    </lineage>
</organism>
<dbReference type="Proteomes" id="UP000070339">
    <property type="component" value="Unassembled WGS sequence"/>
</dbReference>
<evidence type="ECO:0000313" key="2">
    <source>
        <dbReference type="Proteomes" id="UP000070339"/>
    </source>
</evidence>
<keyword evidence="2" id="KW-1185">Reference proteome</keyword>
<evidence type="ECO:0000313" key="1">
    <source>
        <dbReference type="EMBL" id="KXU19143.1"/>
    </source>
</evidence>
<reference evidence="1 2" key="1">
    <citation type="journal article" date="2016" name="Int. J. Syst. Evol. Microbiol.">
        <title>Resolving the Complexity of Human Skin Metagenomes Using Single-Molecule Sequencing.</title>
        <authorList>
            <consortium name="NISC Comparative Sequencing Program"/>
            <person name="Tsai Y.C."/>
            <person name="Conlan S."/>
            <person name="Deming C."/>
            <person name="Segre J.A."/>
            <person name="Kong H.H."/>
            <person name="Korlach J."/>
            <person name="Oh J."/>
        </authorList>
    </citation>
    <scope>NUCLEOTIDE SEQUENCE [LARGE SCALE GENOMIC DNA]</scope>
    <source>
        <strain evidence="1 2">1B08</strain>
    </source>
</reference>
<dbReference type="EMBL" id="LTEB01000012">
    <property type="protein sequence ID" value="KXU19143.1"/>
    <property type="molecule type" value="Genomic_DNA"/>
</dbReference>
<proteinExistence type="predicted"/>